<proteinExistence type="predicted"/>
<keyword evidence="2" id="KW-1185">Reference proteome</keyword>
<evidence type="ECO:0000313" key="2">
    <source>
        <dbReference type="Proteomes" id="UP000036367"/>
    </source>
</evidence>
<dbReference type="EMBL" id="LECT01000014">
    <property type="protein sequence ID" value="KLU06660.1"/>
    <property type="molecule type" value="Genomic_DNA"/>
</dbReference>
<name>A0A0J1BJD3_RHOIS</name>
<accession>A0A0J1BJD3</accession>
<dbReference type="AlphaFoldDB" id="A0A0J1BJD3"/>
<gene>
    <name evidence="1" type="ORF">RISK_001415</name>
</gene>
<evidence type="ECO:0000313" key="1">
    <source>
        <dbReference type="EMBL" id="KLU06660.1"/>
    </source>
</evidence>
<protein>
    <submittedName>
        <fullName evidence="1">Uncharacterized protein</fullName>
    </submittedName>
</protein>
<dbReference type="Proteomes" id="UP000036367">
    <property type="component" value="Unassembled WGS sequence"/>
</dbReference>
<comment type="caution">
    <text evidence="1">The sequence shown here is derived from an EMBL/GenBank/DDBJ whole genome shotgun (WGS) entry which is preliminary data.</text>
</comment>
<dbReference type="STRING" id="595434.RISK_001415"/>
<sequence>MESDAGQCSVGCSRIYDLVAGFAKNSVAKERGRSELCELVDASF</sequence>
<reference evidence="1" key="1">
    <citation type="submission" date="2015-05" db="EMBL/GenBank/DDBJ databases">
        <title>Permanent draft genome of Rhodopirellula islandicus K833.</title>
        <authorList>
            <person name="Kizina J."/>
            <person name="Richter M."/>
            <person name="Glockner F.O."/>
            <person name="Harder J."/>
        </authorList>
    </citation>
    <scope>NUCLEOTIDE SEQUENCE [LARGE SCALE GENOMIC DNA]</scope>
    <source>
        <strain evidence="1">K833</strain>
    </source>
</reference>
<organism evidence="1 2">
    <name type="scientific">Rhodopirellula islandica</name>
    <dbReference type="NCBI Taxonomy" id="595434"/>
    <lineage>
        <taxon>Bacteria</taxon>
        <taxon>Pseudomonadati</taxon>
        <taxon>Planctomycetota</taxon>
        <taxon>Planctomycetia</taxon>
        <taxon>Pirellulales</taxon>
        <taxon>Pirellulaceae</taxon>
        <taxon>Rhodopirellula</taxon>
    </lineage>
</organism>